<evidence type="ECO:0000313" key="2">
    <source>
        <dbReference type="EMBL" id="ADR52442.1"/>
    </source>
</evidence>
<keyword evidence="1" id="KW-0812">Transmembrane</keyword>
<keyword evidence="1" id="KW-0472">Membrane</keyword>
<dbReference type="EMBL" id="CP002371">
    <property type="protein sequence ID" value="ADR52442.1"/>
    <property type="molecule type" value="Genomic_DNA"/>
</dbReference>
<feature type="transmembrane region" description="Helical" evidence="1">
    <location>
        <begin position="34"/>
        <end position="59"/>
    </location>
</feature>
<reference evidence="3" key="1">
    <citation type="submission" date="2010-11" db="EMBL/GenBank/DDBJ databases">
        <title>Complete genome sequence of Candidatus Liberibacter solanacearum CLso-ZC1.</title>
        <authorList>
            <person name="Lin H."/>
            <person name="Doddapaneni H.V."/>
            <person name="Lou B."/>
            <person name="Civerolo E.L."/>
            <person name="Chen C."/>
            <person name="Duan Y."/>
            <person name="Zhou L."/>
            <person name="Glynn J."/>
        </authorList>
    </citation>
    <scope>NUCLEOTIDE SEQUENCE [LARGE SCALE GENOMIC DNA]</scope>
    <source>
        <strain evidence="3">CLso-ZC1</strain>
    </source>
</reference>
<keyword evidence="1" id="KW-1133">Transmembrane helix</keyword>
<accession>E4UBD7</accession>
<gene>
    <name evidence="2" type="ordered locus">CKC_03465</name>
</gene>
<organism evidence="2 3">
    <name type="scientific">Liberibacter solanacearum (strain CLso-ZC1)</name>
    <dbReference type="NCBI Taxonomy" id="658172"/>
    <lineage>
        <taxon>Bacteria</taxon>
        <taxon>Pseudomonadati</taxon>
        <taxon>Pseudomonadota</taxon>
        <taxon>Alphaproteobacteria</taxon>
        <taxon>Hyphomicrobiales</taxon>
        <taxon>Rhizobiaceae</taxon>
        <taxon>Liberibacter</taxon>
    </lineage>
</organism>
<sequence>MYFIVRMFFRKLLLELKYSDDFNNLWKIIGNFRYYSMLVFLFFCFCFLIGVMSYEFFIYKFFV</sequence>
<name>E4UBD7_LIBSC</name>
<evidence type="ECO:0000256" key="1">
    <source>
        <dbReference type="SAM" id="Phobius"/>
    </source>
</evidence>
<protein>
    <submittedName>
        <fullName evidence="2">Uncharacterized protein</fullName>
    </submittedName>
</protein>
<dbReference type="Proteomes" id="UP000007038">
    <property type="component" value="Chromosome"/>
</dbReference>
<dbReference type="AlphaFoldDB" id="E4UBD7"/>
<reference evidence="2 3" key="3">
    <citation type="journal article" date="2011" name="PLoS ONE">
        <title>The Complete Genome Sequence of 'Candidatus Liberibacter solanacearum', the Bacterium Associated with Potato Zebra Chip Disease.</title>
        <authorList>
            <person name="Lin H."/>
            <person name="Lou B."/>
            <person name="Glynn J.M."/>
            <person name="Doddapaneni H."/>
            <person name="Civerolo E.L."/>
            <person name="Chen C."/>
            <person name="Duan Y."/>
            <person name="Zhou L."/>
            <person name="Vahling C.M."/>
        </authorList>
    </citation>
    <scope>NUCLEOTIDE SEQUENCE [LARGE SCALE GENOMIC DNA]</scope>
    <source>
        <strain evidence="2 3">CLso-ZC1</strain>
    </source>
</reference>
<dbReference type="HOGENOM" id="CLU_2880490_0_0_5"/>
<dbReference type="KEGG" id="lso:CKC_03465"/>
<reference key="2">
    <citation type="submission" date="2010-11" db="EMBL/GenBank/DDBJ databases">
        <authorList>
            <person name="Lin H."/>
            <person name="Doddapaneni H.V."/>
            <person name="Lou B."/>
            <person name="Civerolo E.L."/>
            <person name="Chen C."/>
            <person name="Duan Y."/>
            <person name="Zhou L."/>
            <person name="Glynn J."/>
        </authorList>
    </citation>
    <scope>NUCLEOTIDE SEQUENCE</scope>
    <source>
        <strain>CLso-ZC1</strain>
    </source>
</reference>
<proteinExistence type="predicted"/>
<evidence type="ECO:0000313" key="3">
    <source>
        <dbReference type="Proteomes" id="UP000007038"/>
    </source>
</evidence>